<dbReference type="InterPro" id="IPR003462">
    <property type="entry name" value="ODC_Mu_crystall"/>
</dbReference>
<dbReference type="PANTHER" id="PTHR13812:SF19">
    <property type="entry name" value="KETIMINE REDUCTASE MU-CRYSTALLIN"/>
    <property type="match status" value="1"/>
</dbReference>
<dbReference type="AlphaFoldDB" id="A0A5J6LA56"/>
<dbReference type="FunFam" id="3.40.50.720:FF:000311">
    <property type="entry name" value="Ornithine cyclodeaminase"/>
    <property type="match status" value="1"/>
</dbReference>
<proteinExistence type="inferred from homology"/>
<evidence type="ECO:0000256" key="1">
    <source>
        <dbReference type="ARBA" id="ARBA00008903"/>
    </source>
</evidence>
<dbReference type="Pfam" id="PF02423">
    <property type="entry name" value="OCD_Mu_crystall"/>
    <property type="match status" value="1"/>
</dbReference>
<dbReference type="EMBL" id="CP044222">
    <property type="protein sequence ID" value="QEW05266.1"/>
    <property type="molecule type" value="Genomic_DNA"/>
</dbReference>
<dbReference type="Gene3D" id="3.40.50.720">
    <property type="entry name" value="NAD(P)-binding Rossmann-like Domain"/>
    <property type="match status" value="1"/>
</dbReference>
<dbReference type="GO" id="GO:0005737">
    <property type="term" value="C:cytoplasm"/>
    <property type="evidence" value="ECO:0007669"/>
    <property type="project" value="TreeGrafter"/>
</dbReference>
<accession>A0A5J6LA56</accession>
<dbReference type="Gene3D" id="3.30.1780.10">
    <property type="entry name" value="ornithine cyclodeaminase, domain 1"/>
    <property type="match status" value="1"/>
</dbReference>
<dbReference type="RefSeq" id="WP_151053313.1">
    <property type="nucleotide sequence ID" value="NZ_CP044222.1"/>
</dbReference>
<organism evidence="2 3">
    <name type="scientific">Nitrincola iocasae</name>
    <dbReference type="NCBI Taxonomy" id="2614693"/>
    <lineage>
        <taxon>Bacteria</taxon>
        <taxon>Pseudomonadati</taxon>
        <taxon>Pseudomonadota</taxon>
        <taxon>Gammaproteobacteria</taxon>
        <taxon>Oceanospirillales</taxon>
        <taxon>Oceanospirillaceae</taxon>
        <taxon>Nitrincola</taxon>
    </lineage>
</organism>
<dbReference type="PIRSF" id="PIRSF001439">
    <property type="entry name" value="CryM"/>
    <property type="match status" value="1"/>
</dbReference>
<dbReference type="GO" id="GO:0016491">
    <property type="term" value="F:oxidoreductase activity"/>
    <property type="evidence" value="ECO:0007669"/>
    <property type="project" value="UniProtKB-ARBA"/>
</dbReference>
<keyword evidence="3" id="KW-1185">Reference proteome</keyword>
<dbReference type="GO" id="GO:0019752">
    <property type="term" value="P:carboxylic acid metabolic process"/>
    <property type="evidence" value="ECO:0007669"/>
    <property type="project" value="UniProtKB-ARBA"/>
</dbReference>
<dbReference type="PANTHER" id="PTHR13812">
    <property type="entry name" value="KETIMINE REDUCTASE MU-CRYSTALLIN"/>
    <property type="match status" value="1"/>
</dbReference>
<gene>
    <name evidence="2" type="ORF">F5I99_01460</name>
</gene>
<dbReference type="SUPFAM" id="SSF51735">
    <property type="entry name" value="NAD(P)-binding Rossmann-fold domains"/>
    <property type="match status" value="1"/>
</dbReference>
<protein>
    <submittedName>
        <fullName evidence="2">Ornithine cyclodeaminase</fullName>
    </submittedName>
</protein>
<dbReference type="InterPro" id="IPR023401">
    <property type="entry name" value="ODC_N"/>
</dbReference>
<reference evidence="2 3" key="1">
    <citation type="submission" date="2019-09" db="EMBL/GenBank/DDBJ databases">
        <title>Nitrincola iocasae sp. nov., a bacterium isolated from the sediment collected at a cold seep field in South China Sea.</title>
        <authorList>
            <person name="Zhang H."/>
            <person name="Wang H."/>
            <person name="Li C."/>
        </authorList>
    </citation>
    <scope>NUCLEOTIDE SEQUENCE [LARGE SCALE GENOMIC DNA]</scope>
    <source>
        <strain evidence="2 3">KXZD1103</strain>
    </source>
</reference>
<evidence type="ECO:0000313" key="3">
    <source>
        <dbReference type="Proteomes" id="UP000325606"/>
    </source>
</evidence>
<evidence type="ECO:0000313" key="2">
    <source>
        <dbReference type="EMBL" id="QEW05266.1"/>
    </source>
</evidence>
<dbReference type="KEGG" id="nik:F5I99_01460"/>
<name>A0A5J6LA56_9GAMM</name>
<sequence>MSTPIYISAADADSALTWEGLVAALKQSHLTPQATIADLHLKMDKGGMLNRVAWIPGFGVGLKTVSVFPDNPSRPTPLPTVQGVFVLFDDQDGQVKALIDGATITRWKTVADSLLGASLLARKDSETLLLVGAGNIASTLAQAYPQLFPSIKRILVWNRTFSNAEKLAAQVGGTAVESLQEAVMQADIISSATVSVEPIIQGDWLKPGTHLDLIGAFRPDMREADDKAMQVSRVFVDSRKTTLGEIGELIKPIESGAITETDVLADLYDLVRDAPGRLSPDDITLYKNGGGAHLDLMTAQHILEKTSGN</sequence>
<comment type="similarity">
    <text evidence="1">Belongs to the ornithine cyclodeaminase/mu-crystallin family.</text>
</comment>
<dbReference type="Proteomes" id="UP000325606">
    <property type="component" value="Chromosome"/>
</dbReference>
<dbReference type="InterPro" id="IPR036291">
    <property type="entry name" value="NAD(P)-bd_dom_sf"/>
</dbReference>